<feature type="domain" description="SAM" evidence="1">
    <location>
        <begin position="184"/>
        <end position="252"/>
    </location>
</feature>
<reference evidence="2" key="1">
    <citation type="submission" date="2021-02" db="EMBL/GenBank/DDBJ databases">
        <authorList>
            <person name="Dougan E. K."/>
            <person name="Rhodes N."/>
            <person name="Thang M."/>
            <person name="Chan C."/>
        </authorList>
    </citation>
    <scope>NUCLEOTIDE SEQUENCE</scope>
</reference>
<proteinExistence type="predicted"/>
<dbReference type="Gene3D" id="1.10.150.50">
    <property type="entry name" value="Transcription Factor, Ets-1"/>
    <property type="match status" value="2"/>
</dbReference>
<name>A0A812YBM4_9DINO</name>
<dbReference type="EMBL" id="CAJNJA010042044">
    <property type="protein sequence ID" value="CAE7780357.1"/>
    <property type="molecule type" value="Genomic_DNA"/>
</dbReference>
<dbReference type="Proteomes" id="UP000601435">
    <property type="component" value="Unassembled WGS sequence"/>
</dbReference>
<dbReference type="AlphaFoldDB" id="A0A812YBM4"/>
<accession>A0A812YBM4</accession>
<protein>
    <recommendedName>
        <fullName evidence="1">SAM domain-containing protein</fullName>
    </recommendedName>
</protein>
<evidence type="ECO:0000259" key="1">
    <source>
        <dbReference type="PROSITE" id="PS50105"/>
    </source>
</evidence>
<dbReference type="SUPFAM" id="SSF47769">
    <property type="entry name" value="SAM/Pointed domain"/>
    <property type="match status" value="1"/>
</dbReference>
<evidence type="ECO:0000313" key="3">
    <source>
        <dbReference type="Proteomes" id="UP000601435"/>
    </source>
</evidence>
<dbReference type="OrthoDB" id="10287415at2759"/>
<gene>
    <name evidence="2" type="ORF">SNEC2469_LOCUS22862</name>
</gene>
<evidence type="ECO:0000313" key="2">
    <source>
        <dbReference type="EMBL" id="CAE7780357.1"/>
    </source>
</evidence>
<sequence>MPCLSCQASEWAAEHNEVWNYDANQVIQWVRNKVGITDDEEINKLAAQKYAGQVLLGMSVEDLKNALALVLVPGPKKQLITHITKLKAAAAIEEAKKKLIQGEMLSTLVKLQATGLLKAAIDVIKDQLNNPSKDEDRITMVGEMLSTLAQLDADQCMTNALRDAAFAQVLNKSQEATSEMVQNFIPSQVAVWVTAKLRANFPWGLFKKVIQASLTGRSLMVLTMETLQDEVGIEQLGVRQSLLHSINAMASSTVNKVRMVETDELGPLCSAQQVDETPQHNLVDLERPIKACLECIKKWTWEEDSTNRIPPACAIRCARGGKTTFLIRLFQRLKQDQSDRELPIPIWVTFNGSTRVLRQKQESSMDWLCRTVAHAIAHAKLKEQLANGSMSCSEDNLAQFFAKQESYVLLIDELNLLLTGEDSEADGRVANFLKNHFLKGKGQYLVFTSHIQATQRNLCAYMESPSSRPVQLIQLSLARTMEELISMHDTCQGLTPTLATFFGRIPSMVWCAISSERTVWSNAVDTIIERARKKPKALIGAFLQEVLRGKRHPDLEEYMALTDIGDGGVVKWLPCYMAAFLSRCGPPYEKLGEWLQGLQQATAGAGKGWEMTVAVAFGLRYLWAQQGHLHEFAVGGDDSVKLIELKDARFDARDMQSATEAISLPKPEHRPSLQLVMPSHACFQKVDLFALRTEVDGSRKVVMASQQKEGRHAVDTEAPAVEGKALWMRGQAGQERTSHGWYQPSSERINEFLGPSLQSASPAAWLDMV</sequence>
<keyword evidence="3" id="KW-1185">Reference proteome</keyword>
<feature type="domain" description="SAM" evidence="1">
    <location>
        <begin position="21"/>
        <end position="89"/>
    </location>
</feature>
<dbReference type="InterPro" id="IPR001660">
    <property type="entry name" value="SAM"/>
</dbReference>
<dbReference type="InterPro" id="IPR013761">
    <property type="entry name" value="SAM/pointed_sf"/>
</dbReference>
<dbReference type="PROSITE" id="PS50105">
    <property type="entry name" value="SAM_DOMAIN"/>
    <property type="match status" value="2"/>
</dbReference>
<comment type="caution">
    <text evidence="2">The sequence shown here is derived from an EMBL/GenBank/DDBJ whole genome shotgun (WGS) entry which is preliminary data.</text>
</comment>
<organism evidence="2 3">
    <name type="scientific">Symbiodinium necroappetens</name>
    <dbReference type="NCBI Taxonomy" id="1628268"/>
    <lineage>
        <taxon>Eukaryota</taxon>
        <taxon>Sar</taxon>
        <taxon>Alveolata</taxon>
        <taxon>Dinophyceae</taxon>
        <taxon>Suessiales</taxon>
        <taxon>Symbiodiniaceae</taxon>
        <taxon>Symbiodinium</taxon>
    </lineage>
</organism>